<name>A0A1F7F985_UNCRA</name>
<dbReference type="GO" id="GO:0009244">
    <property type="term" value="P:lipopolysaccharide core region biosynthetic process"/>
    <property type="evidence" value="ECO:0007669"/>
    <property type="project" value="TreeGrafter"/>
</dbReference>
<accession>A0A1F7F985</accession>
<evidence type="ECO:0000313" key="4">
    <source>
        <dbReference type="Proteomes" id="UP000179243"/>
    </source>
</evidence>
<dbReference type="Pfam" id="PF01075">
    <property type="entry name" value="Glyco_transf_9"/>
    <property type="match status" value="1"/>
</dbReference>
<dbReference type="PANTHER" id="PTHR30160">
    <property type="entry name" value="TETRAACYLDISACCHARIDE 4'-KINASE-RELATED"/>
    <property type="match status" value="1"/>
</dbReference>
<dbReference type="GO" id="GO:0005829">
    <property type="term" value="C:cytosol"/>
    <property type="evidence" value="ECO:0007669"/>
    <property type="project" value="TreeGrafter"/>
</dbReference>
<organism evidence="3 4">
    <name type="scientific">Candidatus Raymondbacteria bacterium RIFOXYD12_FULL_49_13</name>
    <dbReference type="NCBI Taxonomy" id="1817890"/>
    <lineage>
        <taxon>Bacteria</taxon>
        <taxon>Raymondiibacteriota</taxon>
    </lineage>
</organism>
<keyword evidence="2" id="KW-0808">Transferase</keyword>
<dbReference type="CDD" id="cd03789">
    <property type="entry name" value="GT9_LPS_heptosyltransferase"/>
    <property type="match status" value="1"/>
</dbReference>
<gene>
    <name evidence="3" type="ORF">A2519_13265</name>
</gene>
<reference evidence="3 4" key="1">
    <citation type="journal article" date="2016" name="Nat. Commun.">
        <title>Thousands of microbial genomes shed light on interconnected biogeochemical processes in an aquifer system.</title>
        <authorList>
            <person name="Anantharaman K."/>
            <person name="Brown C.T."/>
            <person name="Hug L.A."/>
            <person name="Sharon I."/>
            <person name="Castelle C.J."/>
            <person name="Probst A.J."/>
            <person name="Thomas B.C."/>
            <person name="Singh A."/>
            <person name="Wilkins M.J."/>
            <person name="Karaoz U."/>
            <person name="Brodie E.L."/>
            <person name="Williams K.H."/>
            <person name="Hubbard S.S."/>
            <person name="Banfield J.F."/>
        </authorList>
    </citation>
    <scope>NUCLEOTIDE SEQUENCE [LARGE SCALE GENOMIC DNA]</scope>
</reference>
<sequence>MNILVFNIARMGDLIESIPAMITLRHTHPDAHITLAVLPEYAWPAGLIPGIDAICYFDTRKPLQPFCEPSYDAIYNFSYSTLAAQVLSRIAAPQRIGMLLTAAGRPQFSDPATAYLWNFINTPGAPIFNFSDLLRHSVAAGPMEPAFYLKEGAANPALGSGILAQHGIDQRRPLVCMQTTAADPYRAVHEDVFAEAGRFLSGHCQVAVLAAPAERTRAERIAKRAGAIPLVCDLDGLLGVLCHTALLVTCNTGPMHLAAATGVRCLVLSCGTSQPAFDGPYGHGHVILSAARECHPCRQGMRCNDPVCTRDFDPATVAAAALSMVQGGPLPDPARMFATHCGQCGCWLNGHYHAARRFLLSVIGAMPIVACGEEERGAVPEEISQFARLVADGTSMLRQAIAAMQQGPQRQTLVDIAAAIKSIDEHVARISFKDKQWQSVVGFYKALVENCVAERPWEMLRELYAVFTLYNARLQELIGD</sequence>
<evidence type="ECO:0008006" key="5">
    <source>
        <dbReference type="Google" id="ProtNLM"/>
    </source>
</evidence>
<dbReference type="GO" id="GO:0008713">
    <property type="term" value="F:ADP-heptose-lipopolysaccharide heptosyltransferase activity"/>
    <property type="evidence" value="ECO:0007669"/>
    <property type="project" value="TreeGrafter"/>
</dbReference>
<protein>
    <recommendedName>
        <fullName evidence="5">Heptosyltransferase</fullName>
    </recommendedName>
</protein>
<dbReference type="InterPro" id="IPR051199">
    <property type="entry name" value="LPS_LOS_Heptosyltrfase"/>
</dbReference>
<evidence type="ECO:0000256" key="2">
    <source>
        <dbReference type="ARBA" id="ARBA00022679"/>
    </source>
</evidence>
<evidence type="ECO:0000256" key="1">
    <source>
        <dbReference type="ARBA" id="ARBA00022676"/>
    </source>
</evidence>
<proteinExistence type="predicted"/>
<dbReference type="EMBL" id="MFYX01000093">
    <property type="protein sequence ID" value="OGK03234.1"/>
    <property type="molecule type" value="Genomic_DNA"/>
</dbReference>
<dbReference type="InterPro" id="IPR002201">
    <property type="entry name" value="Glyco_trans_9"/>
</dbReference>
<evidence type="ECO:0000313" key="3">
    <source>
        <dbReference type="EMBL" id="OGK03234.1"/>
    </source>
</evidence>
<dbReference type="AlphaFoldDB" id="A0A1F7F985"/>
<comment type="caution">
    <text evidence="3">The sequence shown here is derived from an EMBL/GenBank/DDBJ whole genome shotgun (WGS) entry which is preliminary data.</text>
</comment>
<dbReference type="Proteomes" id="UP000179243">
    <property type="component" value="Unassembled WGS sequence"/>
</dbReference>
<dbReference type="PANTHER" id="PTHR30160:SF7">
    <property type="entry name" value="ADP-HEPTOSE--LPS HEPTOSYLTRANSFERASE 2"/>
    <property type="match status" value="1"/>
</dbReference>
<keyword evidence="1" id="KW-0328">Glycosyltransferase</keyword>
<dbReference type="SUPFAM" id="SSF53756">
    <property type="entry name" value="UDP-Glycosyltransferase/glycogen phosphorylase"/>
    <property type="match status" value="1"/>
</dbReference>
<dbReference type="Gene3D" id="3.40.50.2000">
    <property type="entry name" value="Glycogen Phosphorylase B"/>
    <property type="match status" value="2"/>
</dbReference>